<dbReference type="InterPro" id="IPR036770">
    <property type="entry name" value="Ankyrin_rpt-contain_sf"/>
</dbReference>
<dbReference type="Proteomes" id="UP000193920">
    <property type="component" value="Unassembled WGS sequence"/>
</dbReference>
<organism evidence="1 2">
    <name type="scientific">Neocallimastix californiae</name>
    <dbReference type="NCBI Taxonomy" id="1754190"/>
    <lineage>
        <taxon>Eukaryota</taxon>
        <taxon>Fungi</taxon>
        <taxon>Fungi incertae sedis</taxon>
        <taxon>Chytridiomycota</taxon>
        <taxon>Chytridiomycota incertae sedis</taxon>
        <taxon>Neocallimastigomycetes</taxon>
        <taxon>Neocallimastigales</taxon>
        <taxon>Neocallimastigaceae</taxon>
        <taxon>Neocallimastix</taxon>
    </lineage>
</organism>
<evidence type="ECO:0000313" key="2">
    <source>
        <dbReference type="Proteomes" id="UP000193920"/>
    </source>
</evidence>
<evidence type="ECO:0000313" key="1">
    <source>
        <dbReference type="EMBL" id="ORY11278.1"/>
    </source>
</evidence>
<accession>A0A1Y1ZM06</accession>
<reference evidence="1 2" key="1">
    <citation type="submission" date="2016-08" db="EMBL/GenBank/DDBJ databases">
        <title>A Parts List for Fungal Cellulosomes Revealed by Comparative Genomics.</title>
        <authorList>
            <consortium name="DOE Joint Genome Institute"/>
            <person name="Haitjema C.H."/>
            <person name="Gilmore S.P."/>
            <person name="Henske J.K."/>
            <person name="Solomon K.V."/>
            <person name="De Groot R."/>
            <person name="Kuo A."/>
            <person name="Mondo S.J."/>
            <person name="Salamov A.A."/>
            <person name="Labutti K."/>
            <person name="Zhao Z."/>
            <person name="Chiniquy J."/>
            <person name="Barry K."/>
            <person name="Brewer H.M."/>
            <person name="Purvine S.O."/>
            <person name="Wright A.T."/>
            <person name="Boxma B."/>
            <person name="Van Alen T."/>
            <person name="Hackstein J.H."/>
            <person name="Baker S.E."/>
            <person name="Grigoriev I.V."/>
            <person name="O'Malley M.A."/>
        </authorList>
    </citation>
    <scope>NUCLEOTIDE SEQUENCE [LARGE SCALE GENOMIC DNA]</scope>
    <source>
        <strain evidence="1 2">G1</strain>
    </source>
</reference>
<keyword evidence="2" id="KW-1185">Reference proteome</keyword>
<gene>
    <name evidence="1" type="ORF">LY90DRAFT_192128</name>
</gene>
<dbReference type="AlphaFoldDB" id="A0A1Y1ZM06"/>
<protein>
    <submittedName>
        <fullName evidence="1">Uncharacterized protein</fullName>
    </submittedName>
</protein>
<dbReference type="Gene3D" id="1.25.40.20">
    <property type="entry name" value="Ankyrin repeat-containing domain"/>
    <property type="match status" value="1"/>
</dbReference>
<dbReference type="EMBL" id="MCOG01000383">
    <property type="protein sequence ID" value="ORY11278.1"/>
    <property type="molecule type" value="Genomic_DNA"/>
</dbReference>
<comment type="caution">
    <text evidence="1">The sequence shown here is derived from an EMBL/GenBank/DDBJ whole genome shotgun (WGS) entry which is preliminary data.</text>
</comment>
<dbReference type="SUPFAM" id="SSF48403">
    <property type="entry name" value="Ankyrin repeat"/>
    <property type="match status" value="1"/>
</dbReference>
<proteinExistence type="predicted"/>
<sequence length="144" mass="17003">MEYNNKILNEIEYTVEKTKKKKKIEIMGIIKLMKKRKEYYNILKCYLDGRINVNQEIDEYGNNNNNDNNNNIIIIAKYLIKHRPDINKPNEGNHCTPLLEAYNKENNEVIINHIIKKGTHINEIDPKVLLFSATANRYRNTVNI</sequence>
<name>A0A1Y1ZM06_9FUNG</name>